<comment type="catalytic activity">
    <reaction evidence="8 9">
        <text>[protein]-L-isoaspartate + S-adenosyl-L-methionine = [protein]-L-isoaspartate alpha-methyl ester + S-adenosyl-L-homocysteine</text>
        <dbReference type="Rhea" id="RHEA:12705"/>
        <dbReference type="Rhea" id="RHEA-COMP:12143"/>
        <dbReference type="Rhea" id="RHEA-COMP:12144"/>
        <dbReference type="ChEBI" id="CHEBI:57856"/>
        <dbReference type="ChEBI" id="CHEBI:59789"/>
        <dbReference type="ChEBI" id="CHEBI:90596"/>
        <dbReference type="ChEBI" id="CHEBI:90598"/>
        <dbReference type="EC" id="2.1.1.77"/>
    </reaction>
</comment>
<dbReference type="Pfam" id="PF01135">
    <property type="entry name" value="PCMT"/>
    <property type="match status" value="1"/>
</dbReference>
<evidence type="ECO:0000256" key="6">
    <source>
        <dbReference type="ARBA" id="ARBA00022691"/>
    </source>
</evidence>
<evidence type="ECO:0000313" key="10">
    <source>
        <dbReference type="EMBL" id="AGB48459.1"/>
    </source>
</evidence>
<keyword evidence="5 9" id="KW-0808">Transferase</keyword>
<dbReference type="OrthoDB" id="33618at2157"/>
<protein>
    <recommendedName>
        <fullName evidence="9">Protein-L-isoaspartate O-methyltransferase</fullName>
        <ecNumber evidence="9">2.1.1.77</ecNumber>
    </recommendedName>
    <alternativeName>
        <fullName evidence="9">L-isoaspartyl protein carboxyl methyltransferase</fullName>
    </alternativeName>
    <alternativeName>
        <fullName evidence="9">Protein L-isoaspartyl methyltransferase</fullName>
    </alternativeName>
    <alternativeName>
        <fullName evidence="9">Protein-beta-aspartate methyltransferase</fullName>
        <shortName evidence="9">PIMT</shortName>
    </alternativeName>
</protein>
<dbReference type="SUPFAM" id="SSF53335">
    <property type="entry name" value="S-adenosyl-L-methionine-dependent methyltransferases"/>
    <property type="match status" value="1"/>
</dbReference>
<keyword evidence="4 9" id="KW-0489">Methyltransferase</keyword>
<gene>
    <name evidence="9" type="primary">pcm</name>
    <name evidence="10" type="ordered locus">Metho_0172</name>
</gene>
<dbReference type="KEGG" id="mhz:Metho_0172"/>
<dbReference type="NCBIfam" id="NF001453">
    <property type="entry name" value="PRK00312.1"/>
    <property type="match status" value="1"/>
</dbReference>
<dbReference type="GO" id="GO:0032259">
    <property type="term" value="P:methylation"/>
    <property type="evidence" value="ECO:0007669"/>
    <property type="project" value="UniProtKB-KW"/>
</dbReference>
<dbReference type="GO" id="GO:0004719">
    <property type="term" value="F:protein-L-isoaspartate (D-aspartate) O-methyltransferase activity"/>
    <property type="evidence" value="ECO:0007669"/>
    <property type="project" value="UniProtKB-UniRule"/>
</dbReference>
<name>L0KWW4_METHD</name>
<feature type="active site" evidence="9">
    <location>
        <position position="65"/>
    </location>
</feature>
<evidence type="ECO:0000256" key="5">
    <source>
        <dbReference type="ARBA" id="ARBA00022679"/>
    </source>
</evidence>
<dbReference type="InterPro" id="IPR000682">
    <property type="entry name" value="PCMT"/>
</dbReference>
<comment type="subcellular location">
    <subcellularLocation>
        <location evidence="1 9">Cytoplasm</location>
    </subcellularLocation>
</comment>
<dbReference type="STRING" id="867904.Metho_0172"/>
<evidence type="ECO:0000256" key="9">
    <source>
        <dbReference type="HAMAP-Rule" id="MF_00090"/>
    </source>
</evidence>
<dbReference type="HAMAP" id="MF_00090">
    <property type="entry name" value="PIMT"/>
    <property type="match status" value="1"/>
</dbReference>
<dbReference type="InterPro" id="IPR029063">
    <property type="entry name" value="SAM-dependent_MTases_sf"/>
</dbReference>
<keyword evidence="11" id="KW-1185">Reference proteome</keyword>
<comment type="function">
    <text evidence="7 9">Catalyzes the methyl esterification of L-isoaspartyl residues in peptides and proteins that result from spontaneous decomposition of normal L-aspartyl and L-asparaginyl residues. It plays a role in the repair and/or degradation of damaged proteins.</text>
</comment>
<evidence type="ECO:0000256" key="7">
    <source>
        <dbReference type="ARBA" id="ARBA00025330"/>
    </source>
</evidence>
<evidence type="ECO:0000256" key="1">
    <source>
        <dbReference type="ARBA" id="ARBA00004496"/>
    </source>
</evidence>
<dbReference type="NCBIfam" id="NF010549">
    <property type="entry name" value="PRK13942.1"/>
    <property type="match status" value="1"/>
</dbReference>
<dbReference type="FunFam" id="3.40.50.150:FF:000010">
    <property type="entry name" value="Protein-L-isoaspartate O-methyltransferase"/>
    <property type="match status" value="1"/>
</dbReference>
<dbReference type="GO" id="GO:0005737">
    <property type="term" value="C:cytoplasm"/>
    <property type="evidence" value="ECO:0007669"/>
    <property type="project" value="UniProtKB-SubCell"/>
</dbReference>
<dbReference type="Gene3D" id="3.40.50.150">
    <property type="entry name" value="Vaccinia Virus protein VP39"/>
    <property type="match status" value="1"/>
</dbReference>
<dbReference type="EMBL" id="CP003362">
    <property type="protein sequence ID" value="AGB48459.1"/>
    <property type="molecule type" value="Genomic_DNA"/>
</dbReference>
<comment type="similarity">
    <text evidence="2 9">Belongs to the methyltransferase superfamily. L-isoaspartyl/D-aspartyl protein methyltransferase family.</text>
</comment>
<dbReference type="HOGENOM" id="CLU_055432_2_0_2"/>
<organism evidence="10 11">
    <name type="scientific">Methanomethylovorans hollandica (strain DSM 15978 / NBRC 107637 / DMS1)</name>
    <dbReference type="NCBI Taxonomy" id="867904"/>
    <lineage>
        <taxon>Archaea</taxon>
        <taxon>Methanobacteriati</taxon>
        <taxon>Methanobacteriota</taxon>
        <taxon>Stenosarchaea group</taxon>
        <taxon>Methanomicrobia</taxon>
        <taxon>Methanosarcinales</taxon>
        <taxon>Methanosarcinaceae</taxon>
        <taxon>Methanomethylovorans</taxon>
    </lineage>
</organism>
<dbReference type="AlphaFoldDB" id="L0KWW4"/>
<reference evidence="11" key="1">
    <citation type="submission" date="2012-02" db="EMBL/GenBank/DDBJ databases">
        <title>Complete sequence of chromosome of Methanomethylovorans hollandica DSM 15978.</title>
        <authorList>
            <person name="Lucas S."/>
            <person name="Copeland A."/>
            <person name="Lapidus A."/>
            <person name="Glavina del Rio T."/>
            <person name="Dalin E."/>
            <person name="Tice H."/>
            <person name="Bruce D."/>
            <person name="Goodwin L."/>
            <person name="Pitluck S."/>
            <person name="Peters L."/>
            <person name="Mikhailova N."/>
            <person name="Held B."/>
            <person name="Kyrpides N."/>
            <person name="Mavromatis K."/>
            <person name="Ivanova N."/>
            <person name="Brettin T."/>
            <person name="Detter J.C."/>
            <person name="Han C."/>
            <person name="Larimer F."/>
            <person name="Land M."/>
            <person name="Hauser L."/>
            <person name="Markowitz V."/>
            <person name="Cheng J.-F."/>
            <person name="Hugenholtz P."/>
            <person name="Woyke T."/>
            <person name="Wu D."/>
            <person name="Spring S."/>
            <person name="Schroeder M."/>
            <person name="Brambilla E."/>
            <person name="Klenk H.-P."/>
            <person name="Eisen J.A."/>
        </authorList>
    </citation>
    <scope>NUCLEOTIDE SEQUENCE [LARGE SCALE GENOMIC DNA]</scope>
    <source>
        <strain evidence="11">DSM 15978 / NBRC 107637 / DMS1</strain>
    </source>
</reference>
<dbReference type="PANTHER" id="PTHR11579:SF0">
    <property type="entry name" value="PROTEIN-L-ISOASPARTATE(D-ASPARTATE) O-METHYLTRANSFERASE"/>
    <property type="match status" value="1"/>
</dbReference>
<accession>L0KWW4</accession>
<keyword evidence="3 9" id="KW-0963">Cytoplasm</keyword>
<dbReference type="EC" id="2.1.1.77" evidence="9"/>
<evidence type="ECO:0000256" key="4">
    <source>
        <dbReference type="ARBA" id="ARBA00022603"/>
    </source>
</evidence>
<evidence type="ECO:0000313" key="11">
    <source>
        <dbReference type="Proteomes" id="UP000010866"/>
    </source>
</evidence>
<proteinExistence type="inferred from homology"/>
<dbReference type="GO" id="GO:0030091">
    <property type="term" value="P:protein repair"/>
    <property type="evidence" value="ECO:0007669"/>
    <property type="project" value="UniProtKB-UniRule"/>
</dbReference>
<dbReference type="PANTHER" id="PTHR11579">
    <property type="entry name" value="PROTEIN-L-ISOASPARTATE O-METHYLTRANSFERASE"/>
    <property type="match status" value="1"/>
</dbReference>
<evidence type="ECO:0000256" key="2">
    <source>
        <dbReference type="ARBA" id="ARBA00005369"/>
    </source>
</evidence>
<dbReference type="CDD" id="cd02440">
    <property type="entry name" value="AdoMet_MTases"/>
    <property type="match status" value="1"/>
</dbReference>
<dbReference type="PROSITE" id="PS01279">
    <property type="entry name" value="PCMT"/>
    <property type="match status" value="1"/>
</dbReference>
<dbReference type="Proteomes" id="UP000010866">
    <property type="component" value="Chromosome"/>
</dbReference>
<evidence type="ECO:0000256" key="3">
    <source>
        <dbReference type="ARBA" id="ARBA00022490"/>
    </source>
</evidence>
<evidence type="ECO:0000256" key="8">
    <source>
        <dbReference type="ARBA" id="ARBA00029295"/>
    </source>
</evidence>
<keyword evidence="6 9" id="KW-0949">S-adenosyl-L-methionine</keyword>
<dbReference type="NCBIfam" id="TIGR00080">
    <property type="entry name" value="pimt"/>
    <property type="match status" value="1"/>
</dbReference>
<sequence length="228" mass="24997">MGEWYFVEFSKKRAELVARLKVRGVSEKVLRAMTNVPRHLFVPSVHMSSAYVDTPLNIGHGQTISAPHMVAIMCDLLDLQEGHKVLEVGAGSGYNAAVMAELIGNTGIVYSTERIPELVGSSKNNIKAAGYRNIEVFLSDGSIGLPEHAPYDRICVTASAPSIPQPLVQQLKTGGRMVIPVGDMFQSLYLVTRDSDGTVVTKEWGGVVFVPLIGKHGFHFEQKPYRHH</sequence>